<name>A1ZR69_MICM2</name>
<dbReference type="EMBL" id="AAWS01000026">
    <property type="protein sequence ID" value="EAY27158.1"/>
    <property type="molecule type" value="Genomic_DNA"/>
</dbReference>
<gene>
    <name evidence="1" type="ORF">M23134_08432</name>
</gene>
<comment type="caution">
    <text evidence="1">The sequence shown here is derived from an EMBL/GenBank/DDBJ whole genome shotgun (WGS) entry which is preliminary data.</text>
</comment>
<accession>A1ZR69</accession>
<protein>
    <submittedName>
        <fullName evidence="1">Uncharacterized protein</fullName>
    </submittedName>
</protein>
<evidence type="ECO:0000313" key="1">
    <source>
        <dbReference type="EMBL" id="EAY27158.1"/>
    </source>
</evidence>
<organism evidence="1 2">
    <name type="scientific">Microscilla marina ATCC 23134</name>
    <dbReference type="NCBI Taxonomy" id="313606"/>
    <lineage>
        <taxon>Bacteria</taxon>
        <taxon>Pseudomonadati</taxon>
        <taxon>Bacteroidota</taxon>
        <taxon>Cytophagia</taxon>
        <taxon>Cytophagales</taxon>
        <taxon>Microscillaceae</taxon>
        <taxon>Microscilla</taxon>
    </lineage>
</organism>
<reference evidence="1 2" key="1">
    <citation type="submission" date="2007-01" db="EMBL/GenBank/DDBJ databases">
        <authorList>
            <person name="Haygood M."/>
            <person name="Podell S."/>
            <person name="Anderson C."/>
            <person name="Hopkinson B."/>
            <person name="Roe K."/>
            <person name="Barbeau K."/>
            <person name="Gaasterland T."/>
            <person name="Ferriera S."/>
            <person name="Johnson J."/>
            <person name="Kravitz S."/>
            <person name="Beeson K."/>
            <person name="Sutton G."/>
            <person name="Rogers Y.-H."/>
            <person name="Friedman R."/>
            <person name="Frazier M."/>
            <person name="Venter J.C."/>
        </authorList>
    </citation>
    <scope>NUCLEOTIDE SEQUENCE [LARGE SCALE GENOMIC DNA]</scope>
    <source>
        <strain evidence="1 2">ATCC 23134</strain>
    </source>
</reference>
<dbReference type="AlphaFoldDB" id="A1ZR69"/>
<sequence length="64" mass="7341">MVDNETDPEKAAQILEQIKDCKMCTDCYEQNSCLKDLLHNKIERKAVPQDLIDCIKSKLKEEGS</sequence>
<keyword evidence="2" id="KW-1185">Reference proteome</keyword>
<proteinExistence type="predicted"/>
<evidence type="ECO:0000313" key="2">
    <source>
        <dbReference type="Proteomes" id="UP000004095"/>
    </source>
</evidence>
<dbReference type="Proteomes" id="UP000004095">
    <property type="component" value="Unassembled WGS sequence"/>
</dbReference>